<dbReference type="Gene3D" id="3.10.450.240">
    <property type="match status" value="1"/>
</dbReference>
<dbReference type="InterPro" id="IPR039544">
    <property type="entry name" value="Tim44-like"/>
</dbReference>
<dbReference type="PANTHER" id="PTHR10721:SF1">
    <property type="entry name" value="MITOCHONDRIAL IMPORT INNER MEMBRANE TRANSLOCASE SUBUNIT TIM44"/>
    <property type="match status" value="1"/>
</dbReference>
<evidence type="ECO:0000256" key="6">
    <source>
        <dbReference type="ARBA" id="ARBA00023136"/>
    </source>
</evidence>
<accession>A0ABD0YC55</accession>
<evidence type="ECO:0000256" key="5">
    <source>
        <dbReference type="ARBA" id="ARBA00023128"/>
    </source>
</evidence>
<feature type="compositionally biased region" description="Basic and acidic residues" evidence="7">
    <location>
        <begin position="176"/>
        <end position="188"/>
    </location>
</feature>
<evidence type="ECO:0000256" key="3">
    <source>
        <dbReference type="ARBA" id="ARBA00022792"/>
    </source>
</evidence>
<sequence>MAPKRRNMFYENKKQATTEIGVNLEKVKKPKPVRANELRARDDLNTRITDRAIELKVEMLRLLTKDKSKKDDKLSAKQDGADDSRATTQKELESMDVAKETQGVEEDNDGLDTEAQVVCPGMEEEPSRLAEEYPASQLDQDLAFDSIQHMKRYPGEKASGKKLLKRLGAGRRGRKSEKSDPNLHPDERRIFENVSQRQDALEKEIFKALTKDKSMKVVITELPEVENGKNGLDILRDVDSHAMVMIPRMRKETSCLAEAEMSETLTTRQSILTWTHIGIVKVRWKLRKTDFTVQKFLEDCRKDYIPTIMSGAVAGNMDVIRDWCAEPAFTQFSNFIEMHKKKERDFCSRLVRVRRVTLAGGTVTPAGPVLHIRFETLQTFCIRDGKGKIVDGHPEHLLLVDNWWTMIRDPGEQDPRAAWRLLKLFARDQNSIVTITANGQGVQWGGSLTPLLDEEGSTLSAPGLVLLGTAAFYLCKYMSMYIPPNIVQDDHNTIATIAAEVSPAPSWWYRHAECRRGSLTPLLDEKGSSLSAPGLVFLGTAALYLCKYMSMYIAPNIVQDDHNTIATFAAEVSPAPPWWYRHAECRRGSLTPLLDEKGSSLSAPGLVLLGTAAFYLCKYMSMYIAPNIVQDDHNTIATFAAEVSPAPSWWYRHAECRRGSLTPLLDEKGSSLSAPGLVLLGTAALYLCKRMSMYIAPNIVQDDHNTIATIAAEVSPAPSWWYRHAECRRGSLTPLLDEKGSSLSAPGLVFLGTAALYLCKRMSMYIAPNIVQDDHNTIATIAAEVSPAPSWWYRHAECRRGSLTPLLDEKGSSLSAPGLVLLGTAALYLCKRMSMYIAPNIVQDDHNTIATIAAEVSPAPSWWYRHAECRRGSLTPLLDEKGSSLSAPGLVLLGTAALYLCKCMSMYIPPNIVQDDHNTIATIAAEVSPAPSWWYRHAECRRGSLTPLLDEKGSSLSAPGLVLLGTAALYLCKRMSMYIAPNIVQDDHNTIATIAAEVSPAPPWWYRHAECRRGSLTPLLDEKGSSLSAPGLVLLGTAALYLCKYMSMYIAPNIVQDDHNTIATIAAEVSPAPSWWYRHAECRRGSLTPLLDEKGSSLSAPGLVLLGTAAFYLCKYMSMYIAPNIVQDDHNTIATFAAEVSPAPSWWYRHAECRRGSLTPLLDEKGSSLSAPGLVLLGTAAFYLCKRMSMYIAPNIVQDDHNTIATIAAEVSPAPSWWYRHAECRRGSLTPLLDEKGSSLSAPGLVLLGTAALYLCKRMSMYIAPNIVQDDHNTIATIAAEVSPAPSWWYRHAECRRGSLTPLLDEKGSSLSAPGLVLLGTAALYLCKRMSMYIAPNIVQDDHNTIATIAAEVSPAPPWWYRHAECRRGSLTPLLDEKGSSLSAPGLVLLGTAALYLCKYMSMYIAPNIVQDDHNTIATIAAEVSPAPSWWYRHAECRRGSLTPLLDEKGSSLSAPGLVLLGTAAFYLCKYMSMYIAPNIVQDDHNTIATLAAEVSPAPSWWYRHAECRRGSLTPLLDEKGSSLSAPGLVFLGTAALYLCKRMSMYIAPNIVQDDHNTIATIAAEVSPAPSWWYRHAECRRGSLTPLLDEKGSSLSAPGLVLLGTAAFYLCKYMSMYIAPNIVQDDHNTIATFAAEVSPAPSWWYRHAECRRGSLTPLLDEKGSSLSAPGLVLLGTAAFYLCKYMSMYIAPNIVQDDHNTIATFAAEVSPAPSWWYRHAECRRGSLTPLLDEKGSSLSAPGLVLLGTAAFYLCKRMSMYIAPNIVQDDHNTIATIAAEVSPAPSWWYRHAECRRGSLTPLLDEKGSSLSAPGLVLLGTAALYLCKRMSMYIAPNIVQDDHNTIATIAAEVSPAPSWWYRHAECRRGSLTPLLDEKGSSLSAPGLVLLGTAALYLCKRMSMYIAPNIVQDDHNTIATFAAEVSPAPSWWYRHAECRRGSLTPLLDEKGSSLSAPGLVLLGTAAFYLCKYMSMYIAPNIVQDDHNTIATFAAEVSPAPSWWYRHAECRRGSLTPLLDEKGSSLSAPGLVLLGTAALYLCKRMSMYIAPNIVQDDHNTIATFAAEVSPAPSWWYRHAECRRGSLTPLLDEKGSSLSAPGLVLLGTSAFYLCKYMSMYIAPNIVQDDHNTIATFAAEVSPAPSWWYRHAECRRGSLTPLLDEKGSSLSAPGLVLLGTAAFYLCKYMSMYIAPNIVQDDHNTIATFAAEVSPTPPWWYRHAECRRGSLTPLLDEKGSSLSAPGLVLLGTAAFYLCKYMSMYIAPNIVQDDHNTIATFAAEVSPAPSWWYRHAECRRGSLTPLLDEKGSSLSAPGLVLLGTAAFYLCKRMSMYIAPNIVQDDHNTIATIAAEVSPAPSWWYRHAECRRGSLTPLLDEKGSSLSAPGLVLLGTAALYLCKRMSMYIAPNIVQDDHNTIATFAAEVSPAPSWWYRPAECRRGSLTPLLDEKGSSLSAPGLVLLGTAALYLCKRMSMYIAPNIVQDDHNTIATFAAEVSPAPSWWYRHAECRRGSLTPLLDEKGSSLSAPGLVLLGTAALYLCKCMSMYIPPNIVQDDHNTIATIAAEVSPAPSWWYRHAECRRGSLTPLLDEKGSSLSAPGLVFLGTAALYLCKRMSMYIAPNIVQDDHNTIATIAAEVSPAPSWWYRHAECRRGSLTPLLDEKGSSLSAPGLVLLGTAAFYLCKYMSMYIAPNIVQDDHNTIATFAAEVSPAPSWWYRHAECRRGSLTPLLDEKGSSLSAPGLVLLGTAAFYLCKRMSMYIAPNIVQDDHNTIATFAAEVSPAPSWWYRPAECRRGSLTPLLDEKGSSLSAPGLVLLGTAALYLCKRMSMYIAPNIVQDDHNTIATFAAEVSPAPSWWYRHAECRRGSLTPLLDEKGSSLSAPGLVLLGTAALYLCKCMSMYIPPNIVQDDHNTIATIAAEVSPAPSWWYRHAECRRGSLTPLLDEKGSSLSAPGLVFLGTAALYLCKRMSMYIAPNIVQDDHNTIATIAAEVSPAPSWWYRHAECRRGSLTPLLDEKGSSLSAPGLVLLGTAAFYLCKYMSMYIAPNIVQDDHNTIATFAAEVSPAPSWWYRHAECRRGSLTPLLDEKGSSLSAPGLVLLGTAAFYLCKRMSMYIAPNIVQDDHNTIATIAAEVSPAPSWWYRHAECRRGSLTPLLDEKGSSLSAPGLVLLGTAALYLCKRMSMYIAPNIVQDDHNTIATIAAEVSPAPSWWYRHAECRRGSLTPLLDEKGSSLSAPGLVLLGTAALYLCKRMSMYIAPNIVQDDHNTIATFAAEVSPAPSWWYRHAECRRGSLTPLLDEKGSSLSAPGLVLLGTAAFYLCKYMSMYIAPNIVQDDHNTIATFAAEVSPAPSWWYRHAECRRGSLTPLLDEKGSSLSAPGLVLLGTAAFYLCKYMSMYIAPNIVQDDHNTIATFAAEVSPAPSWWYRHAECRRGSLTPLLDEKGSSLSAPGLVLLGTAAFYLCKYMSMYIAPNIVQDDHNTIATFAAEVSPAPPWWYRHAECRRGSLTPLLDEKGSSLSAPGLVLLGTAAFYLCKYMSMYIAPNIVQDDHNTIATFAAEVSPAPSWWYRHAECRRGSLTPLLDEKGSSLSAPGLVLLGTAAFYLYKRMSMYIAPNIVQDDHNTIATIAAEVSPAPSWWYRHAECRRGSLTPLLDEKGSSLSAPGLVLLGTAAFYLCKRMSMYIAPNIVQDDHNTIATFAAEVSPAPPWWYRHAECRRGSLTPLLDEKGSSLSAPGLVLLGTAAFYLCKRMSMYIAPNIVQDDHNTNATIAAEVSPAPSWWYRHAECRRGSLTPLLDEKGSSLSAPGLVLLGTAALYLCKRMSMYIAPNIVQDDHNTIATFAAEVSPAPPWWYRHAECRRGSLTPLLDEKGSSLSAPGLVLLGTAAFYLCKYMSMYIAPNIVQDDHNTIATFAAEVSPAPSWWYRHAECRRGSLTPLLDEKGSSLSAPGLVLLGTAALYLCKCMSMYIAPNIVQDDHNTIATIAAEVSPAPSWWYRHAECRRGSLTPLLDEKGSSLSAPGLVLLGTAAFYLCKRMSMYFAPNIVQDDHNTIATFAAEVSPAPPWWYRHAECRRGSLTPLLDEKGSSLSAPGLVLLGTAAFYLCKRMSMYIAPNIVQDDHNTIATIAAEVSPAPSWWYRHAECRRGSLTPLLDEKGSSLSAPGLVLLGTAALYLCKRMSMYIAPNIVQDDHNPIATFAAEVSPAPPWWYRHAECRRGSLTPLLDEKGSSLSAPGLVLLGTAAFYLCKRMSMYIAPNIVQDDHNTIATIAAEVSPAPSWWYRHAECRRGSLTPLLDEKGSSLSAPGLVLLGTAAFYLCKYMSMYIAPNIVQDDHNTIATFAAEVSPAPSWWYRHAECRRGSLTPLLDEKGSSLSAPGLVLLGTAAFYLCKCMSMYIPPNIVQDDHNTIAIFAAEVSPAPSWWYRHAECRRGSLTPLLDEKGSSLSAPGLVLLGTAAFYLCKRMSMYIPPNIVQDDHNTIATIAAEVSPAPSWWYRHAECRRGSLTPLLDEKGSSLSAPGLVLLGTAAFYLCKRMSMYIAPNIVQDDHNTIATIGAEVSPAPSWWYRHAECRRGSLTPLLDEKGSSLSAPGLVLLGTAAFYLCKYMSMYIAPNIVQDDHNTIATIAAEVSPAPSWWYRHAECRRGSLTPLLDEKGSSLSAPGLVLLGTAALYLCKRMSMYIAPNIVQDDHNTIATIAAEVSPAPSWWYRHAECRRGSLTPLLDEKGSSLSAPGLVLLGTAALHLCKRMSMYIAPNIVQDDHNTIATFAAEVSPAPSWWYRHAECRRGSLTPLLDEKGSSLSAPGLVLLGTAAFYLCKRMSMYIAPNIVQDDHNTIATIAAEVSPAPSWWYRHAECRRGSLTPLLDEKGSSLSAPGLVLLGTAAFYLCKRMSMYIAPNIVQDDHNTIATIAAEVSPAPSWWYRHAECRRGSLTPLLDEKGSSLSAPGLVLLGTAAFYLCKYMSMYIAPNIVQDDHNTIATFAAEVSPAPSWWYRHAECRRGSLTPLLDEKGSSLSAPGLVLLGTAAFYLCKCMSMYIPPNIVQDDHNTIAIFAAEVSPAPPWWYRHAECRRGSLTPLLDEKGSSLSAPGLVLLGTAAFYLCKRMSMYIAPNIVQDDHNTIATFAAEVSPAPPWWYRHAECRRGSLTPLLDEKGSNDHNTIAIFAAEVSPAPPWWYRHAECRRGSLTPLLDEKGSSLSAPGLVLLGTAAFYLCKRMSMYIAPNIVQDDHNTTATIAAEVSPAPSWWYRHAECRRGSLTPLLDEKGSSLSAPGPVLLGTAALYLCKRMSMYIAPNIVQDDHNTIATFAAEVSPAPSWWYRHAECRRGSLTPLLDEKGSSLSAPGPVLLGTAALYLCKRMSMYIAPNIVQDDHNTIATIAAEVSPAPSWWYRHAECRRGSLTPLLDEKGSSLSAPGLVLLGTAALYLCKRMSMYIAPNIVQDDHNPIATFAAEVSPAPSWWYRHAECRRGSLTPLLDEKGSSLSAPGLVLLGTAAFYLCKYMSMYIAPNIVQDDHITIATIVAHCQRGVLCKTV</sequence>
<feature type="region of interest" description="Disordered" evidence="7">
    <location>
        <begin position="64"/>
        <end position="111"/>
    </location>
</feature>
<dbReference type="Pfam" id="PF04280">
    <property type="entry name" value="Tim44"/>
    <property type="match status" value="1"/>
</dbReference>
<gene>
    <name evidence="9" type="ORF">AAG570_013429</name>
</gene>
<keyword evidence="6" id="KW-0472">Membrane</keyword>
<evidence type="ECO:0000313" key="10">
    <source>
        <dbReference type="Proteomes" id="UP001558652"/>
    </source>
</evidence>
<reference evidence="9 10" key="1">
    <citation type="submission" date="2024-07" db="EMBL/GenBank/DDBJ databases">
        <title>Chromosome-level genome assembly of the water stick insect Ranatra chinensis (Heteroptera: Nepidae).</title>
        <authorList>
            <person name="Liu X."/>
        </authorList>
    </citation>
    <scope>NUCLEOTIDE SEQUENCE [LARGE SCALE GENOMIC DNA]</scope>
    <source>
        <strain evidence="9">Cailab_2021Rc</strain>
        <tissue evidence="9">Muscle</tissue>
    </source>
</reference>
<comment type="similarity">
    <text evidence="2">Belongs to the Tim44 family.</text>
</comment>
<dbReference type="PANTHER" id="PTHR10721">
    <property type="entry name" value="MITOCHONDRIAL IMPORT INNER MEMBRANE TRANSLOCASE SUBUNIT TIM44"/>
    <property type="match status" value="1"/>
</dbReference>
<organism evidence="9 10">
    <name type="scientific">Ranatra chinensis</name>
    <dbReference type="NCBI Taxonomy" id="642074"/>
    <lineage>
        <taxon>Eukaryota</taxon>
        <taxon>Metazoa</taxon>
        <taxon>Ecdysozoa</taxon>
        <taxon>Arthropoda</taxon>
        <taxon>Hexapoda</taxon>
        <taxon>Insecta</taxon>
        <taxon>Pterygota</taxon>
        <taxon>Neoptera</taxon>
        <taxon>Paraneoptera</taxon>
        <taxon>Hemiptera</taxon>
        <taxon>Heteroptera</taxon>
        <taxon>Panheteroptera</taxon>
        <taxon>Nepomorpha</taxon>
        <taxon>Nepidae</taxon>
        <taxon>Ranatrinae</taxon>
        <taxon>Ranatra</taxon>
    </lineage>
</organism>
<comment type="caution">
    <text evidence="9">The sequence shown here is derived from an EMBL/GenBank/DDBJ whole genome shotgun (WGS) entry which is preliminary data.</text>
</comment>
<dbReference type="SUPFAM" id="SSF54427">
    <property type="entry name" value="NTF2-like"/>
    <property type="match status" value="1"/>
</dbReference>
<dbReference type="InterPro" id="IPR032710">
    <property type="entry name" value="NTF2-like_dom_sf"/>
</dbReference>
<keyword evidence="5" id="KW-0496">Mitochondrion</keyword>
<keyword evidence="4" id="KW-0809">Transit peptide</keyword>
<keyword evidence="10" id="KW-1185">Reference proteome</keyword>
<evidence type="ECO:0000259" key="8">
    <source>
        <dbReference type="SMART" id="SM00978"/>
    </source>
</evidence>
<protein>
    <recommendedName>
        <fullName evidence="8">Tim44-like domain-containing protein</fullName>
    </recommendedName>
</protein>
<evidence type="ECO:0000313" key="9">
    <source>
        <dbReference type="EMBL" id="KAL1128895.1"/>
    </source>
</evidence>
<feature type="domain" description="Tim44-like" evidence="8">
    <location>
        <begin position="277"/>
        <end position="426"/>
    </location>
</feature>
<evidence type="ECO:0000256" key="2">
    <source>
        <dbReference type="ARBA" id="ARBA00009597"/>
    </source>
</evidence>
<feature type="compositionally biased region" description="Basic residues" evidence="7">
    <location>
        <begin position="160"/>
        <end position="175"/>
    </location>
</feature>
<dbReference type="GO" id="GO:0005743">
    <property type="term" value="C:mitochondrial inner membrane"/>
    <property type="evidence" value="ECO:0007669"/>
    <property type="project" value="UniProtKB-SubCell"/>
</dbReference>
<proteinExistence type="inferred from homology"/>
<dbReference type="SMART" id="SM00978">
    <property type="entry name" value="Tim44"/>
    <property type="match status" value="1"/>
</dbReference>
<evidence type="ECO:0000256" key="1">
    <source>
        <dbReference type="ARBA" id="ARBA00004273"/>
    </source>
</evidence>
<dbReference type="Proteomes" id="UP001558652">
    <property type="component" value="Unassembled WGS sequence"/>
</dbReference>
<name>A0ABD0YC55_9HEMI</name>
<keyword evidence="3" id="KW-0999">Mitochondrion inner membrane</keyword>
<dbReference type="EMBL" id="JBFDAA010000009">
    <property type="protein sequence ID" value="KAL1128895.1"/>
    <property type="molecule type" value="Genomic_DNA"/>
</dbReference>
<dbReference type="InterPro" id="IPR007379">
    <property type="entry name" value="Tim44-like_dom"/>
</dbReference>
<comment type="subcellular location">
    <subcellularLocation>
        <location evidence="1">Mitochondrion inner membrane</location>
    </subcellularLocation>
</comment>
<feature type="compositionally biased region" description="Basic and acidic residues" evidence="7">
    <location>
        <begin position="64"/>
        <end position="99"/>
    </location>
</feature>
<evidence type="ECO:0000256" key="7">
    <source>
        <dbReference type="SAM" id="MobiDB-lite"/>
    </source>
</evidence>
<evidence type="ECO:0000256" key="4">
    <source>
        <dbReference type="ARBA" id="ARBA00022946"/>
    </source>
</evidence>
<feature type="region of interest" description="Disordered" evidence="7">
    <location>
        <begin position="151"/>
        <end position="188"/>
    </location>
</feature>